<evidence type="ECO:0000313" key="3">
    <source>
        <dbReference type="EMBL" id="KAJ2929627.1"/>
    </source>
</evidence>
<feature type="region of interest" description="Disordered" evidence="1">
    <location>
        <begin position="201"/>
        <end position="258"/>
    </location>
</feature>
<evidence type="ECO:0000313" key="4">
    <source>
        <dbReference type="Proteomes" id="UP001140091"/>
    </source>
</evidence>
<feature type="transmembrane region" description="Helical" evidence="2">
    <location>
        <begin position="1006"/>
        <end position="1024"/>
    </location>
</feature>
<feature type="transmembrane region" description="Helical" evidence="2">
    <location>
        <begin position="1044"/>
        <end position="1063"/>
    </location>
</feature>
<dbReference type="EMBL" id="JANBPK010000864">
    <property type="protein sequence ID" value="KAJ2929627.1"/>
    <property type="molecule type" value="Genomic_DNA"/>
</dbReference>
<dbReference type="OrthoDB" id="2692910at2759"/>
<dbReference type="Proteomes" id="UP001140091">
    <property type="component" value="Unassembled WGS sequence"/>
</dbReference>
<dbReference type="AlphaFoldDB" id="A0A9W8J7L5"/>
<feature type="region of interest" description="Disordered" evidence="1">
    <location>
        <begin position="1"/>
        <end position="63"/>
    </location>
</feature>
<protein>
    <submittedName>
        <fullName evidence="3">Uncharacterized protein</fullName>
    </submittedName>
</protein>
<gene>
    <name evidence="3" type="ORF">H1R20_g7475</name>
</gene>
<evidence type="ECO:0000256" key="1">
    <source>
        <dbReference type="SAM" id="MobiDB-lite"/>
    </source>
</evidence>
<feature type="transmembrane region" description="Helical" evidence="2">
    <location>
        <begin position="1126"/>
        <end position="1148"/>
    </location>
</feature>
<feature type="transmembrane region" description="Helical" evidence="2">
    <location>
        <begin position="970"/>
        <end position="994"/>
    </location>
</feature>
<keyword evidence="4" id="KW-1185">Reference proteome</keyword>
<accession>A0A9W8J7L5</accession>
<reference evidence="3" key="1">
    <citation type="submission" date="2022-06" db="EMBL/GenBank/DDBJ databases">
        <title>Genome Sequence of Candolleomyces eurysporus.</title>
        <authorList>
            <person name="Buettner E."/>
        </authorList>
    </citation>
    <scope>NUCLEOTIDE SEQUENCE</scope>
    <source>
        <strain evidence="3">VTCC 930004</strain>
    </source>
</reference>
<keyword evidence="2" id="KW-0472">Membrane</keyword>
<keyword evidence="2" id="KW-0812">Transmembrane</keyword>
<feature type="compositionally biased region" description="Pro residues" evidence="1">
    <location>
        <begin position="495"/>
        <end position="506"/>
    </location>
</feature>
<feature type="region of interest" description="Disordered" evidence="1">
    <location>
        <begin position="735"/>
        <end position="764"/>
    </location>
</feature>
<proteinExistence type="predicted"/>
<feature type="compositionally biased region" description="Polar residues" evidence="1">
    <location>
        <begin position="53"/>
        <end position="63"/>
    </location>
</feature>
<feature type="region of interest" description="Disordered" evidence="1">
    <location>
        <begin position="373"/>
        <end position="525"/>
    </location>
</feature>
<feature type="transmembrane region" description="Helical" evidence="2">
    <location>
        <begin position="1084"/>
        <end position="1106"/>
    </location>
</feature>
<evidence type="ECO:0000256" key="2">
    <source>
        <dbReference type="SAM" id="Phobius"/>
    </source>
</evidence>
<sequence>MPTSSKSQGTRKSKRQRDQAPSAVGPLQEPRQIARKPRKTGNKKAHTNKEKSNNTSLDKQGSGIATGSLKMLLSASPTDKGVPMDVDTSPTVTVEPSQLSSALKAATAYKTKPLVFTTATAGISSVFSHTVAPAEMHLGTRHAQTLTSRDLQNDPLRARVQASSAATASQKSGDIQAMFSQVFMPNPRSFVDEQFKIKSGLHRTTPAQQRATPSSPLGPTMSSNARSGSLVPRKSGRFAAPSCSDHSNRSAAKKASTTTAYRIPRRVHMYSYRLPPLLPPPNVDVPVQIGRSVPSGDGWCASVLGPVIPRPPNFVPTGYKKFTSFRLPKDRQWYQIPPTYFCPAIVGASSPEEVECAWDAARLELRTLRKKHAIPDVPTPDPPSDLDEDDRASVGDHVDGVSTNSGSSFNGSSDSEDDDYNDDQTAQAGKRKRRTLCQEPDTSTSRRACSEHSDNPPTPRPLLPQSKKHRDVRKPNPTSPPRLSAAQKGKGCAPRSPPQPPLQPPPSHHDSNAASPLPHPVLSLPDSVALAGSGLSHNRPLKPSETGIHFSRAGNRYNHFLCHYSQLNERPDSVGCAEFNQNALAIYCAMDKEEKKYMAPVWKQAYEKKYSFSAAVGDSDATVKGKALAGYMRKMSKHVCRLSEEVSKYTNGDVQVVSVITSRNPIARQASTITTADAALTSFITAHEVELADFIDNFANFLFAIGSGLVKPQNITMKEVAECFIAGELPARRDPVQPVQEGSTSTAPAECPSPANLVAPQPDSRTAGAHRSFECVPKCEPEGIDSKVKGKNGKVSPDQARTLVRQFFVRLLCQALHDGTEITELGLEHWTEEERAIPKGNPRYLEIPIVKDANGLVTQTVGTSVAGLKKLVDTTVAQIDDSAFKKPLEKAQFRSHAREVLGNAIIPGGSRPSSSNLVAAASDTIMRLDQALGRLKNTAAKKKIEDLAPQLRDILIYAVVPHPANVLDAVVPHLVAVLIYAVIPHLTNVLIYAVAPHLVNSRTCMAVFHLMATLIRTFAALLVNPCAHVVPPLHVVVHPSVADLGLMTIPVNMTWSTSVVIVFKTPVIEIWTGEMKISKMIMLIILKGIIMAGTIISMKATIGIFAAIIDRVEKGIGGQDPHQLCIWAPIVLPALALCKVFAILALTLH</sequence>
<organism evidence="3 4">
    <name type="scientific">Candolleomyces eurysporus</name>
    <dbReference type="NCBI Taxonomy" id="2828524"/>
    <lineage>
        <taxon>Eukaryota</taxon>
        <taxon>Fungi</taxon>
        <taxon>Dikarya</taxon>
        <taxon>Basidiomycota</taxon>
        <taxon>Agaricomycotina</taxon>
        <taxon>Agaricomycetes</taxon>
        <taxon>Agaricomycetidae</taxon>
        <taxon>Agaricales</taxon>
        <taxon>Agaricineae</taxon>
        <taxon>Psathyrellaceae</taxon>
        <taxon>Candolleomyces</taxon>
    </lineage>
</organism>
<comment type="caution">
    <text evidence="3">The sequence shown here is derived from an EMBL/GenBank/DDBJ whole genome shotgun (WGS) entry which is preliminary data.</text>
</comment>
<keyword evidence="2" id="KW-1133">Transmembrane helix</keyword>
<feature type="non-terminal residue" evidence="3">
    <location>
        <position position="1"/>
    </location>
</feature>
<feature type="compositionally biased region" description="Low complexity" evidence="1">
    <location>
        <begin position="402"/>
        <end position="413"/>
    </location>
</feature>
<feature type="compositionally biased region" description="Polar residues" evidence="1">
    <location>
        <begin position="205"/>
        <end position="227"/>
    </location>
</feature>
<name>A0A9W8J7L5_9AGAR</name>
<feature type="compositionally biased region" description="Basic residues" evidence="1">
    <location>
        <begin position="33"/>
        <end position="46"/>
    </location>
</feature>